<dbReference type="GO" id="GO:0005737">
    <property type="term" value="C:cytoplasm"/>
    <property type="evidence" value="ECO:0007669"/>
    <property type="project" value="UniProtKB-UniRule"/>
</dbReference>
<dbReference type="GO" id="GO:2000143">
    <property type="term" value="P:negative regulation of DNA-templated transcription initiation"/>
    <property type="evidence" value="ECO:0007669"/>
    <property type="project" value="TreeGrafter"/>
</dbReference>
<dbReference type="CDD" id="cd16321">
    <property type="entry name" value="MraZ_C"/>
    <property type="match status" value="1"/>
</dbReference>
<reference evidence="9" key="2">
    <citation type="journal article" date="2021" name="PeerJ">
        <title>Extensive microbial diversity within the chicken gut microbiome revealed by metagenomics and culture.</title>
        <authorList>
            <person name="Gilroy R."/>
            <person name="Ravi A."/>
            <person name="Getino M."/>
            <person name="Pursley I."/>
            <person name="Horton D.L."/>
            <person name="Alikhan N.F."/>
            <person name="Baker D."/>
            <person name="Gharbi K."/>
            <person name="Hall N."/>
            <person name="Watson M."/>
            <person name="Adriaenssens E.M."/>
            <person name="Foster-Nyarko E."/>
            <person name="Jarju S."/>
            <person name="Secka A."/>
            <person name="Antonio M."/>
            <person name="Oren A."/>
            <person name="Chaudhuri R.R."/>
            <person name="La Ragione R."/>
            <person name="Hildebrand F."/>
            <person name="Pallen M.J."/>
        </authorList>
    </citation>
    <scope>NUCLEOTIDE SEQUENCE</scope>
    <source>
        <strain evidence="9">CHK184-25365</strain>
    </source>
</reference>
<evidence type="ECO:0000313" key="10">
    <source>
        <dbReference type="Proteomes" id="UP000886749"/>
    </source>
</evidence>
<keyword evidence="4 7" id="KW-0805">Transcription regulation</keyword>
<dbReference type="InterPro" id="IPR007159">
    <property type="entry name" value="SpoVT-AbrB_dom"/>
</dbReference>
<dbReference type="PROSITE" id="PS51740">
    <property type="entry name" value="SPOVT_ABRB"/>
    <property type="match status" value="2"/>
</dbReference>
<dbReference type="InterPro" id="IPR035644">
    <property type="entry name" value="MraZ_C"/>
</dbReference>
<dbReference type="NCBIfam" id="TIGR00242">
    <property type="entry name" value="division/cell wall cluster transcriptional repressor MraZ"/>
    <property type="match status" value="1"/>
</dbReference>
<dbReference type="SUPFAM" id="SSF89447">
    <property type="entry name" value="AbrB/MazE/MraZ-like"/>
    <property type="match status" value="1"/>
</dbReference>
<evidence type="ECO:0000256" key="6">
    <source>
        <dbReference type="ARBA" id="ARBA00023163"/>
    </source>
</evidence>
<comment type="similarity">
    <text evidence="7">Belongs to the MraZ family.</text>
</comment>
<dbReference type="Pfam" id="PF02381">
    <property type="entry name" value="MraZ"/>
    <property type="match status" value="2"/>
</dbReference>
<keyword evidence="3" id="KW-0677">Repeat</keyword>
<dbReference type="PANTHER" id="PTHR34701">
    <property type="entry name" value="TRANSCRIPTIONAL REGULATOR MRAZ"/>
    <property type="match status" value="1"/>
</dbReference>
<proteinExistence type="inferred from homology"/>
<comment type="subcellular location">
    <subcellularLocation>
        <location evidence="7">Cytoplasm</location>
        <location evidence="7">Nucleoid</location>
    </subcellularLocation>
</comment>
<sequence length="141" mass="16043">MLIGGFRCVVDVKGRLNFPAKLRGDLGSTFIITKALGERCIDVYSLEEWKKKSEKISTLPMKKARELGRVFFANATEVEPDKQGRIVIPQELREYAQLDKEVRVVGVSDHCEIWDLASWQTLYQEGDSPEEISALLEELDL</sequence>
<comment type="caution">
    <text evidence="9">The sequence shown here is derived from an EMBL/GenBank/DDBJ whole genome shotgun (WGS) entry which is preliminary data.</text>
</comment>
<name>A0A9D1DD96_9FIRM</name>
<organism evidence="9 10">
    <name type="scientific">Candidatus Egerieicola pullicola</name>
    <dbReference type="NCBI Taxonomy" id="2840775"/>
    <lineage>
        <taxon>Bacteria</taxon>
        <taxon>Bacillati</taxon>
        <taxon>Bacillota</taxon>
        <taxon>Clostridia</taxon>
        <taxon>Eubacteriales</taxon>
        <taxon>Oscillospiraceae</taxon>
        <taxon>Oscillospiraceae incertae sedis</taxon>
        <taxon>Candidatus Egerieicola</taxon>
    </lineage>
</organism>
<feature type="domain" description="SpoVT-AbrB" evidence="8">
    <location>
        <begin position="5"/>
        <end position="48"/>
    </location>
</feature>
<evidence type="ECO:0000313" key="9">
    <source>
        <dbReference type="EMBL" id="HIR40350.1"/>
    </source>
</evidence>
<dbReference type="GO" id="GO:0009295">
    <property type="term" value="C:nucleoid"/>
    <property type="evidence" value="ECO:0007669"/>
    <property type="project" value="UniProtKB-SubCell"/>
</dbReference>
<dbReference type="HAMAP" id="MF_01008">
    <property type="entry name" value="MraZ"/>
    <property type="match status" value="1"/>
</dbReference>
<dbReference type="Gene3D" id="3.40.1550.20">
    <property type="entry name" value="Transcriptional regulator MraZ domain"/>
    <property type="match status" value="1"/>
</dbReference>
<evidence type="ECO:0000256" key="2">
    <source>
        <dbReference type="ARBA" id="ARBA00022490"/>
    </source>
</evidence>
<comment type="subunit">
    <text evidence="7">Forms oligomers.</text>
</comment>
<dbReference type="AlphaFoldDB" id="A0A9D1DD96"/>
<evidence type="ECO:0000259" key="8">
    <source>
        <dbReference type="PROSITE" id="PS51740"/>
    </source>
</evidence>
<dbReference type="GO" id="GO:0000976">
    <property type="term" value="F:transcription cis-regulatory region binding"/>
    <property type="evidence" value="ECO:0007669"/>
    <property type="project" value="TreeGrafter"/>
</dbReference>
<evidence type="ECO:0000256" key="7">
    <source>
        <dbReference type="HAMAP-Rule" id="MF_01008"/>
    </source>
</evidence>
<dbReference type="PANTHER" id="PTHR34701:SF1">
    <property type="entry name" value="TRANSCRIPTIONAL REGULATOR MRAZ"/>
    <property type="match status" value="1"/>
</dbReference>
<evidence type="ECO:0000256" key="5">
    <source>
        <dbReference type="ARBA" id="ARBA00023125"/>
    </source>
</evidence>
<dbReference type="InterPro" id="IPR035642">
    <property type="entry name" value="MraZ_N"/>
</dbReference>
<keyword evidence="6 7" id="KW-0804">Transcription</keyword>
<dbReference type="GO" id="GO:0003700">
    <property type="term" value="F:DNA-binding transcription factor activity"/>
    <property type="evidence" value="ECO:0007669"/>
    <property type="project" value="UniProtKB-UniRule"/>
</dbReference>
<dbReference type="InterPro" id="IPR003444">
    <property type="entry name" value="MraZ"/>
</dbReference>
<feature type="domain" description="SpoVT-AbrB" evidence="8">
    <location>
        <begin position="75"/>
        <end position="118"/>
    </location>
</feature>
<evidence type="ECO:0000256" key="4">
    <source>
        <dbReference type="ARBA" id="ARBA00023015"/>
    </source>
</evidence>
<dbReference type="CDD" id="cd16320">
    <property type="entry name" value="MraZ_N"/>
    <property type="match status" value="1"/>
</dbReference>
<keyword evidence="5 7" id="KW-0238">DNA-binding</keyword>
<dbReference type="Proteomes" id="UP000886749">
    <property type="component" value="Unassembled WGS sequence"/>
</dbReference>
<dbReference type="InterPro" id="IPR037914">
    <property type="entry name" value="SpoVT-AbrB_sf"/>
</dbReference>
<evidence type="ECO:0000256" key="3">
    <source>
        <dbReference type="ARBA" id="ARBA00022737"/>
    </source>
</evidence>
<evidence type="ECO:0000256" key="1">
    <source>
        <dbReference type="ARBA" id="ARBA00013860"/>
    </source>
</evidence>
<protein>
    <recommendedName>
        <fullName evidence="1 7">Transcriptional regulator MraZ</fullName>
    </recommendedName>
</protein>
<dbReference type="InterPro" id="IPR038619">
    <property type="entry name" value="MraZ_sf"/>
</dbReference>
<keyword evidence="2 7" id="KW-0963">Cytoplasm</keyword>
<dbReference type="InterPro" id="IPR020603">
    <property type="entry name" value="MraZ_dom"/>
</dbReference>
<gene>
    <name evidence="7 9" type="primary">mraZ</name>
    <name evidence="9" type="ORF">IAB36_00770</name>
</gene>
<accession>A0A9D1DD96</accession>
<dbReference type="EMBL" id="DVGY01000019">
    <property type="protein sequence ID" value="HIR40350.1"/>
    <property type="molecule type" value="Genomic_DNA"/>
</dbReference>
<reference evidence="9" key="1">
    <citation type="submission" date="2020-10" db="EMBL/GenBank/DDBJ databases">
        <authorList>
            <person name="Gilroy R."/>
        </authorList>
    </citation>
    <scope>NUCLEOTIDE SEQUENCE</scope>
    <source>
        <strain evidence="9">CHK184-25365</strain>
    </source>
</reference>